<dbReference type="OMA" id="MLMANMM"/>
<evidence type="ECO:0000313" key="2">
    <source>
        <dbReference type="Proteomes" id="UP000007799"/>
    </source>
</evidence>
<dbReference type="AlphaFoldDB" id="F2TXV9"/>
<dbReference type="InterPro" id="IPR023214">
    <property type="entry name" value="HAD_sf"/>
</dbReference>
<dbReference type="eggNOG" id="KOG2961">
    <property type="taxonomic scope" value="Eukaryota"/>
</dbReference>
<dbReference type="KEGG" id="sre:PTSG_00921"/>
<dbReference type="GO" id="GO:0008962">
    <property type="term" value="F:phosphatidylglycerophosphatase activity"/>
    <property type="evidence" value="ECO:0007669"/>
    <property type="project" value="InterPro"/>
</dbReference>
<keyword evidence="2" id="KW-1185">Reference proteome</keyword>
<dbReference type="OrthoDB" id="198652at2759"/>
<sequence length="203" mass="22476">MVQWLNIPGIRAAWRAARDASVIAPHCAVTDIRQCNFADLRARGYRYVIFDKDNCIALPYSNTLHSLVKDAWAECLGAFGKENVVIVSNSAGSCDDKGFAEAQSIEQGFGVPVLRHPSSKKPECISDILHHFSITQDDAHRCVVIGDRLLTDVYMGKRLGGLTIHTQPFTEQGDATTAIVVRRFENWLLRTVAKPLGFPPDPQ</sequence>
<dbReference type="InterPro" id="IPR010021">
    <property type="entry name" value="PGPP1/Gep4"/>
</dbReference>
<dbReference type="RefSeq" id="XP_004998393.1">
    <property type="nucleotide sequence ID" value="XM_004998336.1"/>
</dbReference>
<dbReference type="Gene3D" id="3.40.50.1000">
    <property type="entry name" value="HAD superfamily/HAD-like"/>
    <property type="match status" value="1"/>
</dbReference>
<dbReference type="SUPFAM" id="SSF56784">
    <property type="entry name" value="HAD-like"/>
    <property type="match status" value="1"/>
</dbReference>
<dbReference type="InParanoid" id="F2TXV9"/>
<proteinExistence type="predicted"/>
<accession>F2TXV9</accession>
<dbReference type="GeneID" id="16078987"/>
<gene>
    <name evidence="1" type="ORF">PTSG_00921</name>
</gene>
<name>F2TXV9_SALR5</name>
<dbReference type="InterPro" id="IPR036412">
    <property type="entry name" value="HAD-like_sf"/>
</dbReference>
<dbReference type="Pfam" id="PF09419">
    <property type="entry name" value="PGP_phosphatase"/>
    <property type="match status" value="1"/>
</dbReference>
<evidence type="ECO:0000313" key="1">
    <source>
        <dbReference type="EMBL" id="EGD76218.1"/>
    </source>
</evidence>
<dbReference type="Proteomes" id="UP000007799">
    <property type="component" value="Unassembled WGS sequence"/>
</dbReference>
<dbReference type="STRING" id="946362.F2TXV9"/>
<protein>
    <submittedName>
        <fullName evidence="1">Uncharacterized protein</fullName>
    </submittedName>
</protein>
<dbReference type="NCBIfam" id="TIGR01668">
    <property type="entry name" value="YqeG_hyp_ppase"/>
    <property type="match status" value="1"/>
</dbReference>
<dbReference type="InterPro" id="IPR027706">
    <property type="entry name" value="PGP_Pase"/>
</dbReference>
<dbReference type="EMBL" id="GL832956">
    <property type="protein sequence ID" value="EGD76218.1"/>
    <property type="molecule type" value="Genomic_DNA"/>
</dbReference>
<organism evidence="2">
    <name type="scientific">Salpingoeca rosetta (strain ATCC 50818 / BSB-021)</name>
    <dbReference type="NCBI Taxonomy" id="946362"/>
    <lineage>
        <taxon>Eukaryota</taxon>
        <taxon>Choanoflagellata</taxon>
        <taxon>Craspedida</taxon>
        <taxon>Salpingoecidae</taxon>
        <taxon>Salpingoeca</taxon>
    </lineage>
</organism>
<reference evidence="1" key="1">
    <citation type="submission" date="2009-08" db="EMBL/GenBank/DDBJ databases">
        <title>Annotation of Salpingoeca rosetta.</title>
        <authorList>
            <consortium name="The Broad Institute Genome Sequencing Platform"/>
            <person name="Russ C."/>
            <person name="Cuomo C."/>
            <person name="Burger G."/>
            <person name="Gray M.W."/>
            <person name="Holland P.W.H."/>
            <person name="King N."/>
            <person name="Lang F.B.F."/>
            <person name="Roger A.J."/>
            <person name="Ruiz-Trillo I."/>
            <person name="Young S.K."/>
            <person name="Zeng Q."/>
            <person name="Gargeya S."/>
            <person name="Alvarado L."/>
            <person name="Berlin A."/>
            <person name="Chapman S.B."/>
            <person name="Chen Z."/>
            <person name="Freedman E."/>
            <person name="Gellesch M."/>
            <person name="Goldberg J."/>
            <person name="Griggs A."/>
            <person name="Gujja S."/>
            <person name="Heilman E."/>
            <person name="Heiman D."/>
            <person name="Howarth C."/>
            <person name="Mehta T."/>
            <person name="Neiman D."/>
            <person name="Pearson M."/>
            <person name="Roberts A."/>
            <person name="Saif S."/>
            <person name="Shea T."/>
            <person name="Shenoy N."/>
            <person name="Sisk P."/>
            <person name="Stolte C."/>
            <person name="Sykes S."/>
            <person name="White J."/>
            <person name="Yandava C."/>
            <person name="Haas B."/>
            <person name="Nusbaum C."/>
            <person name="Birren B."/>
        </authorList>
    </citation>
    <scope>NUCLEOTIDE SEQUENCE [LARGE SCALE GENOMIC DNA]</scope>
    <source>
        <strain evidence="1">ATCC 50818</strain>
    </source>
</reference>